<keyword evidence="4" id="KW-0547">Nucleotide-binding</keyword>
<dbReference type="SUPFAM" id="SSF50331">
    <property type="entry name" value="MOP-like"/>
    <property type="match status" value="1"/>
</dbReference>
<dbReference type="Gene3D" id="2.40.50.100">
    <property type="match status" value="1"/>
</dbReference>
<protein>
    <submittedName>
        <fullName evidence="4">Molybdenum ABC transporter ATP-binding protein</fullName>
    </submittedName>
</protein>
<dbReference type="Proteomes" id="UP000248863">
    <property type="component" value="Unassembled WGS sequence"/>
</dbReference>
<evidence type="ECO:0000256" key="1">
    <source>
        <dbReference type="ARBA" id="ARBA00022505"/>
    </source>
</evidence>
<dbReference type="GO" id="GO:0005524">
    <property type="term" value="F:ATP binding"/>
    <property type="evidence" value="ECO:0007669"/>
    <property type="project" value="UniProtKB-KW"/>
</dbReference>
<dbReference type="InterPro" id="IPR008995">
    <property type="entry name" value="Mo/tungstate-bd_C_term_dom"/>
</dbReference>
<accession>A0A327KPV4</accession>
<dbReference type="InterPro" id="IPR004606">
    <property type="entry name" value="Mop_domain"/>
</dbReference>
<sequence>MSDQTATAAAAPVAFATTLDARVLRHDPQWGMSTLFFGDGELRVPMVAAPVDTGVRVTIDARDVAVALTRPMDVSITNRLPGTIVAVERLAAPYARVTFDLGATRLDALVTWESVERLALEPGLSAWAMIKSVAIGNEAVRPADLPSPRRWPVVRNPDRAPP</sequence>
<dbReference type="RefSeq" id="WP_111355940.1">
    <property type="nucleotide sequence ID" value="NZ_NHSK01000071.1"/>
</dbReference>
<gene>
    <name evidence="4" type="ORF">CH338_04920</name>
</gene>
<evidence type="ECO:0000313" key="4">
    <source>
        <dbReference type="EMBL" id="RAI40899.1"/>
    </source>
</evidence>
<keyword evidence="1 2" id="KW-0500">Molybdenum</keyword>
<feature type="domain" description="Mop" evidence="3">
    <location>
        <begin position="73"/>
        <end position="139"/>
    </location>
</feature>
<reference evidence="4 5" key="1">
    <citation type="submission" date="2017-07" db="EMBL/GenBank/DDBJ databases">
        <title>Draft Genome Sequences of Select Purple Nonsulfur Bacteria.</title>
        <authorList>
            <person name="Lasarre B."/>
            <person name="Mckinlay J.B."/>
        </authorList>
    </citation>
    <scope>NUCLEOTIDE SEQUENCE [LARGE SCALE GENOMIC DNA]</scope>
    <source>
        <strain evidence="4 5">DSM 11907</strain>
    </source>
</reference>
<dbReference type="PROSITE" id="PS51866">
    <property type="entry name" value="MOP"/>
    <property type="match status" value="1"/>
</dbReference>
<dbReference type="Pfam" id="PF03459">
    <property type="entry name" value="TOBE"/>
    <property type="match status" value="1"/>
</dbReference>
<keyword evidence="4" id="KW-0067">ATP-binding</keyword>
<dbReference type="GO" id="GO:0015689">
    <property type="term" value="P:molybdate ion transport"/>
    <property type="evidence" value="ECO:0007669"/>
    <property type="project" value="InterPro"/>
</dbReference>
<evidence type="ECO:0000313" key="5">
    <source>
        <dbReference type="Proteomes" id="UP000248863"/>
    </source>
</evidence>
<comment type="caution">
    <text evidence="4">The sequence shown here is derived from an EMBL/GenBank/DDBJ whole genome shotgun (WGS) entry which is preliminary data.</text>
</comment>
<dbReference type="AlphaFoldDB" id="A0A327KPV4"/>
<dbReference type="InterPro" id="IPR005116">
    <property type="entry name" value="Transp-assoc_OB_typ1"/>
</dbReference>
<organism evidence="4 5">
    <name type="scientific">Rhodoplanes elegans</name>
    <dbReference type="NCBI Taxonomy" id="29408"/>
    <lineage>
        <taxon>Bacteria</taxon>
        <taxon>Pseudomonadati</taxon>
        <taxon>Pseudomonadota</taxon>
        <taxon>Alphaproteobacteria</taxon>
        <taxon>Hyphomicrobiales</taxon>
        <taxon>Nitrobacteraceae</taxon>
        <taxon>Rhodoplanes</taxon>
    </lineage>
</organism>
<proteinExistence type="predicted"/>
<evidence type="ECO:0000259" key="3">
    <source>
        <dbReference type="PROSITE" id="PS51866"/>
    </source>
</evidence>
<dbReference type="OrthoDB" id="8228639at2"/>
<dbReference type="EMBL" id="NPEU01000030">
    <property type="protein sequence ID" value="RAI40899.1"/>
    <property type="molecule type" value="Genomic_DNA"/>
</dbReference>
<keyword evidence="5" id="KW-1185">Reference proteome</keyword>
<evidence type="ECO:0000256" key="2">
    <source>
        <dbReference type="PROSITE-ProRule" id="PRU01213"/>
    </source>
</evidence>
<name>A0A327KPV4_9BRAD</name>